<comment type="caution">
    <text evidence="1">The sequence shown here is derived from an EMBL/GenBank/DDBJ whole genome shotgun (WGS) entry which is preliminary data.</text>
</comment>
<name>A0A939ESH7_9HYPH</name>
<evidence type="ECO:0000313" key="2">
    <source>
        <dbReference type="Proteomes" id="UP000664779"/>
    </source>
</evidence>
<dbReference type="RefSeq" id="WP_206943753.1">
    <property type="nucleotide sequence ID" value="NZ_JAFLNF010000009.1"/>
</dbReference>
<protein>
    <recommendedName>
        <fullName evidence="3">Lipoprotein</fullName>
    </recommendedName>
</protein>
<dbReference type="Proteomes" id="UP000664779">
    <property type="component" value="Unassembled WGS sequence"/>
</dbReference>
<dbReference type="AlphaFoldDB" id="A0A939ESH7"/>
<keyword evidence="2" id="KW-1185">Reference proteome</keyword>
<organism evidence="1 2">
    <name type="scientific">Roseibium limicola</name>
    <dbReference type="NCBI Taxonomy" id="2816037"/>
    <lineage>
        <taxon>Bacteria</taxon>
        <taxon>Pseudomonadati</taxon>
        <taxon>Pseudomonadota</taxon>
        <taxon>Alphaproteobacteria</taxon>
        <taxon>Hyphomicrobiales</taxon>
        <taxon>Stappiaceae</taxon>
        <taxon>Roseibium</taxon>
    </lineage>
</organism>
<reference evidence="1" key="1">
    <citation type="submission" date="2021-03" db="EMBL/GenBank/DDBJ databases">
        <title>Roseibium sp. CAU 1637 isolated from Incheon.</title>
        <authorList>
            <person name="Kim W."/>
        </authorList>
    </citation>
    <scope>NUCLEOTIDE SEQUENCE</scope>
    <source>
        <strain evidence="1">CAU 1637</strain>
    </source>
</reference>
<sequence>MGQVSETVSKSVEGRSVTLVKRGLVAGVLCLSVVLAGCGRKGSLESPAAPAAYDVAPVVQTETATGSQVVPAVPATETAQPRFFLDYLI</sequence>
<gene>
    <name evidence="1" type="ORF">J0X15_17875</name>
</gene>
<accession>A0A939ESH7</accession>
<proteinExistence type="predicted"/>
<dbReference type="EMBL" id="JAFLNF010000009">
    <property type="protein sequence ID" value="MBO0347101.1"/>
    <property type="molecule type" value="Genomic_DNA"/>
</dbReference>
<evidence type="ECO:0008006" key="3">
    <source>
        <dbReference type="Google" id="ProtNLM"/>
    </source>
</evidence>
<evidence type="ECO:0000313" key="1">
    <source>
        <dbReference type="EMBL" id="MBO0347101.1"/>
    </source>
</evidence>